<reference evidence="4" key="1">
    <citation type="submission" date="2018-06" db="EMBL/GenBank/DDBJ databases">
        <authorList>
            <person name="Guldener U."/>
        </authorList>
    </citation>
    <scope>NUCLEOTIDE SEQUENCE [LARGE SCALE GENOMIC DNA]</scope>
    <source>
        <strain evidence="4">UTAD17</strain>
    </source>
</reference>
<gene>
    <name evidence="3" type="ORF">SCODWIG_03548</name>
</gene>
<evidence type="ECO:0000313" key="3">
    <source>
        <dbReference type="EMBL" id="SSD61787.1"/>
    </source>
</evidence>
<protein>
    <recommendedName>
        <fullName evidence="2">PA14 domain-containing protein</fullName>
    </recommendedName>
</protein>
<dbReference type="InterPro" id="IPR001389">
    <property type="entry name" value="Flocculin"/>
</dbReference>
<evidence type="ECO:0000259" key="2">
    <source>
        <dbReference type="PROSITE" id="PS51820"/>
    </source>
</evidence>
<organism evidence="3 4">
    <name type="scientific">Saccharomycodes ludwigii</name>
    <dbReference type="NCBI Taxonomy" id="36035"/>
    <lineage>
        <taxon>Eukaryota</taxon>
        <taxon>Fungi</taxon>
        <taxon>Dikarya</taxon>
        <taxon>Ascomycota</taxon>
        <taxon>Saccharomycotina</taxon>
        <taxon>Saccharomycetes</taxon>
        <taxon>Saccharomycodales</taxon>
        <taxon>Saccharomycodaceae</taxon>
        <taxon>Saccharomycodes</taxon>
    </lineage>
</organism>
<dbReference type="AlphaFoldDB" id="A0A376BAY2"/>
<dbReference type="PROSITE" id="PS51820">
    <property type="entry name" value="PA14"/>
    <property type="match status" value="1"/>
</dbReference>
<proteinExistence type="predicted"/>
<evidence type="ECO:0000313" key="4">
    <source>
        <dbReference type="Proteomes" id="UP000262825"/>
    </source>
</evidence>
<name>A0A376BAY2_9ASCO</name>
<dbReference type="Pfam" id="PF10528">
    <property type="entry name" value="GLEYA"/>
    <property type="match status" value="1"/>
</dbReference>
<dbReference type="InterPro" id="IPR037524">
    <property type="entry name" value="PA14/GLEYA"/>
</dbReference>
<keyword evidence="1" id="KW-0732">Signal</keyword>
<evidence type="ECO:0000256" key="1">
    <source>
        <dbReference type="SAM" id="SignalP"/>
    </source>
</evidence>
<keyword evidence="4" id="KW-1185">Reference proteome</keyword>
<feature type="domain" description="PA14" evidence="2">
    <location>
        <begin position="90"/>
        <end position="250"/>
    </location>
</feature>
<dbReference type="Gene3D" id="2.60.120.1560">
    <property type="match status" value="1"/>
</dbReference>
<feature type="signal peptide" evidence="1">
    <location>
        <begin position="1"/>
        <end position="29"/>
    </location>
</feature>
<accession>A0A376BAY2</accession>
<feature type="chain" id="PRO_5016639799" description="PA14 domain-containing protein" evidence="1">
    <location>
        <begin position="30"/>
        <end position="419"/>
    </location>
</feature>
<dbReference type="EMBL" id="UFAJ01000892">
    <property type="protein sequence ID" value="SSD61787.1"/>
    <property type="molecule type" value="Genomic_DNA"/>
</dbReference>
<dbReference type="GO" id="GO:0000128">
    <property type="term" value="P:flocculation"/>
    <property type="evidence" value="ECO:0007669"/>
    <property type="project" value="InterPro"/>
</dbReference>
<dbReference type="InterPro" id="IPR018871">
    <property type="entry name" value="GLEYA_adhesin_domain"/>
</dbReference>
<dbReference type="Pfam" id="PF00624">
    <property type="entry name" value="Flocculin"/>
    <property type="match status" value="3"/>
</dbReference>
<sequence>MIEKKQRSSSLSWLLAGLLFNFFIKHAYATGVVAQYASGCIPSTRDKIGENMGFHVQFYHYNFLTYDPKTNTGTADWDTYVSPEYINGGFVDYGMFGETYGATNLTYEFVPDNTNLALQKGTLPPGFDYSKPFYLTNWTFLATGYFVPPTTGVYTIYLNYIDDLGVVSFGADAAFKCCLQNSTATPPQSYQIDSLWSSSGPTGVNQVSVALDAGVYYPLRVFYVNRQNIGGINFGYTDPEGVYHNDWSEVVYNFEDASETCDAPSANSTTYKPWTGTYTSTVSTTVITTTGSDGIPTTSTIYTVETPDVRATTTTYKPWTGAFTSTIGTRVTTSIGSDGKPTISTIYTVETPEHNAVTTTYTPWTGAFTSTIHTRVTTSIGSDGKPTTSTIYTVETPEHDAVTTTYTPWTGTYAGNTRK</sequence>
<dbReference type="Proteomes" id="UP000262825">
    <property type="component" value="Unassembled WGS sequence"/>
</dbReference>
<dbReference type="VEuPathDB" id="FungiDB:SCODWIG_03548"/>